<evidence type="ECO:0000313" key="3">
    <source>
        <dbReference type="Proteomes" id="UP000054248"/>
    </source>
</evidence>
<dbReference type="PANTHER" id="PTHR33104:SF2">
    <property type="entry name" value="CXC3 LIKE CYSTEINE CLUSTER DOMAIN-CONTAINING PROTEIN"/>
    <property type="match status" value="1"/>
</dbReference>
<evidence type="ECO:0000259" key="1">
    <source>
        <dbReference type="Pfam" id="PF18803"/>
    </source>
</evidence>
<dbReference type="PANTHER" id="PTHR33104">
    <property type="entry name" value="SI:DKEY-29D5.2"/>
    <property type="match status" value="1"/>
</dbReference>
<dbReference type="Proteomes" id="UP000054248">
    <property type="component" value="Unassembled WGS sequence"/>
</dbReference>
<dbReference type="Pfam" id="PF18803">
    <property type="entry name" value="CxC2"/>
    <property type="match status" value="1"/>
</dbReference>
<protein>
    <recommendedName>
        <fullName evidence="1">CxC2-like cysteine cluster KDZ transposase-associated domain-containing protein</fullName>
    </recommendedName>
</protein>
<sequence length="537" mass="60805">MYFLSPFLLPLLTHPSKAPSDSNEEEPRSTELGEEFLHLIYSLEAPPESPQCQACGITSPTSFFRCRDCFGGSIQCNDCIRRSHFGLAGNPFHRVDRLVRGLIPEQSFFSRASLADPDINGALHLGHHGLHCPHQNIGDSTLVRILDTNGIFTYRVYQCRCLNVETGAKTPLAHQFILAGLFPATCEMVRTAFTFNALKSAQMHQLCSGESMWDFYEVVRRWTNNVRPDMVPDLYTQFRHVLHLWRVILMIKRLGYNCLRVPRGGIVVHCPTCPRVNVNMPLEWQNDPLRGLKYASMLAVDGNFHLHRNQKGKADRSLTGSAGFWVDDGECDDYIDTKGARPDSGEKGIKCHSFKAGDPSRSARKSAKSVTGIVMVSCARHFFIQPNGTADLHKGERFAYVDVPLASVIRQQDPGQRHIHTYDIGCKYSVNFKKRDVLIAPGDFPPDFEIKVPSWHVLGHTQECILENNLRYTPLVGRTAGEGVETIWSVVNKHQYSTREMSHGHRRDVLTDIFNDYNWRKITREGTLLCYYKGIRG</sequence>
<gene>
    <name evidence="2" type="ORF">M407DRAFT_85993</name>
</gene>
<evidence type="ECO:0000313" key="2">
    <source>
        <dbReference type="EMBL" id="KIO16468.1"/>
    </source>
</evidence>
<proteinExistence type="predicted"/>
<dbReference type="HOGENOM" id="CLU_003703_12_1_1"/>
<name>A0A0C3K4Z9_9AGAM</name>
<feature type="domain" description="CxC2-like cysteine cluster KDZ transposase-associated" evidence="1">
    <location>
        <begin position="123"/>
        <end position="226"/>
    </location>
</feature>
<dbReference type="EMBL" id="KN823558">
    <property type="protein sequence ID" value="KIO16468.1"/>
    <property type="molecule type" value="Genomic_DNA"/>
</dbReference>
<dbReference type="OrthoDB" id="3257768at2759"/>
<dbReference type="InterPro" id="IPR040521">
    <property type="entry name" value="KDZ"/>
</dbReference>
<organism evidence="2 3">
    <name type="scientific">Tulasnella calospora MUT 4182</name>
    <dbReference type="NCBI Taxonomy" id="1051891"/>
    <lineage>
        <taxon>Eukaryota</taxon>
        <taxon>Fungi</taxon>
        <taxon>Dikarya</taxon>
        <taxon>Basidiomycota</taxon>
        <taxon>Agaricomycotina</taxon>
        <taxon>Agaricomycetes</taxon>
        <taxon>Cantharellales</taxon>
        <taxon>Tulasnellaceae</taxon>
        <taxon>Tulasnella</taxon>
    </lineage>
</organism>
<accession>A0A0C3K4Z9</accession>
<keyword evidence="3" id="KW-1185">Reference proteome</keyword>
<dbReference type="AlphaFoldDB" id="A0A0C3K4Z9"/>
<dbReference type="InterPro" id="IPR041457">
    <property type="entry name" value="CxC2_KDZ-assoc"/>
</dbReference>
<dbReference type="Pfam" id="PF18758">
    <property type="entry name" value="KDZ"/>
    <property type="match status" value="1"/>
</dbReference>
<reference evidence="2 3" key="1">
    <citation type="submission" date="2014-04" db="EMBL/GenBank/DDBJ databases">
        <authorList>
            <consortium name="DOE Joint Genome Institute"/>
            <person name="Kuo A."/>
            <person name="Girlanda M."/>
            <person name="Perotto S."/>
            <person name="Kohler A."/>
            <person name="Nagy L.G."/>
            <person name="Floudas D."/>
            <person name="Copeland A."/>
            <person name="Barry K.W."/>
            <person name="Cichocki N."/>
            <person name="Veneault-Fourrey C."/>
            <person name="LaButti K."/>
            <person name="Lindquist E.A."/>
            <person name="Lipzen A."/>
            <person name="Lundell T."/>
            <person name="Morin E."/>
            <person name="Murat C."/>
            <person name="Sun H."/>
            <person name="Tunlid A."/>
            <person name="Henrissat B."/>
            <person name="Grigoriev I.V."/>
            <person name="Hibbett D.S."/>
            <person name="Martin F."/>
            <person name="Nordberg H.P."/>
            <person name="Cantor M.N."/>
            <person name="Hua S.X."/>
        </authorList>
    </citation>
    <scope>NUCLEOTIDE SEQUENCE [LARGE SCALE GENOMIC DNA]</scope>
    <source>
        <strain evidence="2 3">MUT 4182</strain>
    </source>
</reference>
<reference evidence="3" key="2">
    <citation type="submission" date="2015-01" db="EMBL/GenBank/DDBJ databases">
        <title>Evolutionary Origins and Diversification of the Mycorrhizal Mutualists.</title>
        <authorList>
            <consortium name="DOE Joint Genome Institute"/>
            <consortium name="Mycorrhizal Genomics Consortium"/>
            <person name="Kohler A."/>
            <person name="Kuo A."/>
            <person name="Nagy L.G."/>
            <person name="Floudas D."/>
            <person name="Copeland A."/>
            <person name="Barry K.W."/>
            <person name="Cichocki N."/>
            <person name="Veneault-Fourrey C."/>
            <person name="LaButti K."/>
            <person name="Lindquist E.A."/>
            <person name="Lipzen A."/>
            <person name="Lundell T."/>
            <person name="Morin E."/>
            <person name="Murat C."/>
            <person name="Riley R."/>
            <person name="Ohm R."/>
            <person name="Sun H."/>
            <person name="Tunlid A."/>
            <person name="Henrissat B."/>
            <person name="Grigoriev I.V."/>
            <person name="Hibbett D.S."/>
            <person name="Martin F."/>
        </authorList>
    </citation>
    <scope>NUCLEOTIDE SEQUENCE [LARGE SCALE GENOMIC DNA]</scope>
    <source>
        <strain evidence="3">MUT 4182</strain>
    </source>
</reference>